<evidence type="ECO:0000256" key="1">
    <source>
        <dbReference type="SAM" id="Phobius"/>
    </source>
</evidence>
<keyword evidence="1" id="KW-0812">Transmembrane</keyword>
<feature type="transmembrane region" description="Helical" evidence="1">
    <location>
        <begin position="35"/>
        <end position="54"/>
    </location>
</feature>
<feature type="transmembrane region" description="Helical" evidence="1">
    <location>
        <begin position="99"/>
        <end position="118"/>
    </location>
</feature>
<feature type="transmembrane region" description="Helical" evidence="1">
    <location>
        <begin position="66"/>
        <end position="87"/>
    </location>
</feature>
<dbReference type="Proteomes" id="UP001248536">
    <property type="component" value="Unassembled WGS sequence"/>
</dbReference>
<evidence type="ECO:0000313" key="2">
    <source>
        <dbReference type="EMBL" id="MDS0254065.1"/>
    </source>
</evidence>
<proteinExistence type="predicted"/>
<gene>
    <name evidence="2" type="ORF">NC662_10135</name>
</gene>
<evidence type="ECO:0000313" key="3">
    <source>
        <dbReference type="Proteomes" id="UP001248536"/>
    </source>
</evidence>
<name>A0ABU2F202_HALAR</name>
<reference evidence="2 3" key="1">
    <citation type="submission" date="2022-06" db="EMBL/GenBank/DDBJ databases">
        <title>Haloarcula sp. a new haloarchaeum isolate from saline soil.</title>
        <authorList>
            <person name="Strakova D."/>
            <person name="Galisteo C."/>
            <person name="Sanchez-Porro C."/>
            <person name="Ventosa A."/>
        </authorList>
    </citation>
    <scope>NUCLEOTIDE SEQUENCE [LARGE SCALE GENOMIC DNA]</scope>
    <source>
        <strain evidence="2 3">JCM 15760</strain>
    </source>
</reference>
<keyword evidence="1" id="KW-0472">Membrane</keyword>
<sequence>MSQQSAPQFLVASAIICVLGCLVGALLPIVVGSTAAFTGSVTSSGLLGLVFTVRNLQLLRATGEPSLPPAVLTTIFGGWFMLAPLLYTDIGFLATAGTQLAGTVISTFGLYVTVAGLTDGPA</sequence>
<protein>
    <submittedName>
        <fullName evidence="2">Uncharacterized protein</fullName>
    </submittedName>
</protein>
<dbReference type="EMBL" id="JAMQCP010000002">
    <property type="protein sequence ID" value="MDS0254065.1"/>
    <property type="molecule type" value="Genomic_DNA"/>
</dbReference>
<comment type="caution">
    <text evidence="2">The sequence shown here is derived from an EMBL/GenBank/DDBJ whole genome shotgun (WGS) entry which is preliminary data.</text>
</comment>
<feature type="transmembrane region" description="Helical" evidence="1">
    <location>
        <begin position="9"/>
        <end position="29"/>
    </location>
</feature>
<keyword evidence="1" id="KW-1133">Transmembrane helix</keyword>
<keyword evidence="3" id="KW-1185">Reference proteome</keyword>
<accession>A0ABU2F202</accession>
<organism evidence="2 3">
    <name type="scientific">Haloarcula argentinensis</name>
    <dbReference type="NCBI Taxonomy" id="43776"/>
    <lineage>
        <taxon>Archaea</taxon>
        <taxon>Methanobacteriati</taxon>
        <taxon>Methanobacteriota</taxon>
        <taxon>Stenosarchaea group</taxon>
        <taxon>Halobacteria</taxon>
        <taxon>Halobacteriales</taxon>
        <taxon>Haloarculaceae</taxon>
        <taxon>Haloarcula</taxon>
    </lineage>
</organism>